<keyword evidence="2" id="KW-1185">Reference proteome</keyword>
<evidence type="ECO:0000313" key="2">
    <source>
        <dbReference type="Proteomes" id="UP000256690"/>
    </source>
</evidence>
<dbReference type="AlphaFoldDB" id="A0A3D8QIZ2"/>
<dbReference type="EMBL" id="PVWQ01000016">
    <property type="protein sequence ID" value="RDW61793.1"/>
    <property type="molecule type" value="Genomic_DNA"/>
</dbReference>
<sequence length="316" mass="35038">MPRQPKHPTNLTIIFNCRETYTWCAVYDRLPRAINPPLHLAESNPIRPLRSLDGLTVKAKLRSLRRAVFDFGASLQPLGREWTTAPTMKWEVHIGRKLKYSAEREPFETALRRTGCEDVVHLVAQWFDEDRATLAWAAASFREIPSGSFGSADQLITVRRLAKWTDLSSYAEITNADGIFTATDFVSRSMAKAQIQQWVLEKLLHVRDLRDGPRPRPVTSHSGNASQLNRLLATPRKWFGLGSDTGPLNAAQGAGAPRSTSPTKTEQMLATLSEGPDTAAVVVLAGSRGEEYFGHAQAALESLPMVRVLVLKWIGG</sequence>
<name>A0A3D8QIZ2_9EURO</name>
<gene>
    <name evidence="1" type="ORF">DSM5745_10465</name>
</gene>
<organism evidence="1 2">
    <name type="scientific">Aspergillus mulundensis</name>
    <dbReference type="NCBI Taxonomy" id="1810919"/>
    <lineage>
        <taxon>Eukaryota</taxon>
        <taxon>Fungi</taxon>
        <taxon>Dikarya</taxon>
        <taxon>Ascomycota</taxon>
        <taxon>Pezizomycotina</taxon>
        <taxon>Eurotiomycetes</taxon>
        <taxon>Eurotiomycetidae</taxon>
        <taxon>Eurotiales</taxon>
        <taxon>Aspergillaceae</taxon>
        <taxon>Aspergillus</taxon>
        <taxon>Aspergillus subgen. Nidulantes</taxon>
    </lineage>
</organism>
<dbReference type="Proteomes" id="UP000256690">
    <property type="component" value="Unassembled WGS sequence"/>
</dbReference>
<dbReference type="GeneID" id="38120835"/>
<dbReference type="RefSeq" id="XP_026598924.1">
    <property type="nucleotide sequence ID" value="XM_026752481.1"/>
</dbReference>
<evidence type="ECO:0000313" key="1">
    <source>
        <dbReference type="EMBL" id="RDW61793.1"/>
    </source>
</evidence>
<accession>A0A3D8QIZ2</accession>
<comment type="caution">
    <text evidence="1">The sequence shown here is derived from an EMBL/GenBank/DDBJ whole genome shotgun (WGS) entry which is preliminary data.</text>
</comment>
<reference evidence="1 2" key="1">
    <citation type="journal article" date="2018" name="IMA Fungus">
        <title>IMA Genome-F 9: Draft genome sequence of Annulohypoxylon stygium, Aspergillus mulundensis, Berkeleyomyces basicola (syn. Thielaviopsis basicola), Ceratocystis smalleyi, two Cercospora beticola strains, Coleophoma cylindrospora, Fusarium fracticaudum, Phialophora cf. hyalina, and Morchella septimelata.</title>
        <authorList>
            <person name="Wingfield B.D."/>
            <person name="Bills G.F."/>
            <person name="Dong Y."/>
            <person name="Huang W."/>
            <person name="Nel W.J."/>
            <person name="Swalarsk-Parry B.S."/>
            <person name="Vaghefi N."/>
            <person name="Wilken P.M."/>
            <person name="An Z."/>
            <person name="de Beer Z.W."/>
            <person name="De Vos L."/>
            <person name="Chen L."/>
            <person name="Duong T.A."/>
            <person name="Gao Y."/>
            <person name="Hammerbacher A."/>
            <person name="Kikkert J.R."/>
            <person name="Li Y."/>
            <person name="Li H."/>
            <person name="Li K."/>
            <person name="Li Q."/>
            <person name="Liu X."/>
            <person name="Ma X."/>
            <person name="Naidoo K."/>
            <person name="Pethybridge S.J."/>
            <person name="Sun J."/>
            <person name="Steenkamp E.T."/>
            <person name="van der Nest M.A."/>
            <person name="van Wyk S."/>
            <person name="Wingfield M.J."/>
            <person name="Xiong C."/>
            <person name="Yue Q."/>
            <person name="Zhang X."/>
        </authorList>
    </citation>
    <scope>NUCLEOTIDE SEQUENCE [LARGE SCALE GENOMIC DNA]</scope>
    <source>
        <strain evidence="1 2">DSM 5745</strain>
    </source>
</reference>
<proteinExistence type="predicted"/>
<protein>
    <submittedName>
        <fullName evidence="1">Uncharacterized protein</fullName>
    </submittedName>
</protein>